<evidence type="ECO:0000313" key="4">
    <source>
        <dbReference type="EMBL" id="DAD49899.1"/>
    </source>
</evidence>
<sequence>MSSQANIVVFDGATPPVSHTLVPLGSSVDPKLGHVARWRELLASVPIEANPRITTFERKLRNGVNRVEIRVEIPVMESVAGQNSFGYTAPPKVAHTVQFSAVGYYSSRATIADRRLAKQVLANLLNNVSTSVATATAGPAAELIDSGITAS</sequence>
<dbReference type="Gene3D" id="3.30.380.10">
    <property type="entry name" value="MS2 Viral Coat Protein"/>
    <property type="match status" value="1"/>
</dbReference>
<dbReference type="EMBL" id="BK013374">
    <property type="protein sequence ID" value="DAD49899.1"/>
    <property type="molecule type" value="Genomic_RNA"/>
</dbReference>
<protein>
    <submittedName>
        <fullName evidence="4">Coat protein</fullName>
    </submittedName>
</protein>
<accession>A0A8S5KXM6</accession>
<dbReference type="GeneID" id="80398548"/>
<dbReference type="InterPro" id="IPR015954">
    <property type="entry name" value="Phage_RNA-type_capsid"/>
</dbReference>
<reference evidence="4" key="1">
    <citation type="submission" date="2020-09" db="EMBL/GenBank/DDBJ databases">
        <title>Leviviricetes taxonomy.</title>
        <authorList>
            <person name="Stockdale S.R."/>
            <person name="Callanan J."/>
            <person name="Adriaenssens E.M."/>
            <person name="Kuhn J.H."/>
            <person name="Rumnieks J."/>
            <person name="Shkoporov A."/>
            <person name="Draper L.A."/>
            <person name="Ross P."/>
            <person name="Hill C."/>
        </authorList>
    </citation>
    <scope>NUCLEOTIDE SEQUENCE</scope>
</reference>
<comment type="subcellular location">
    <subcellularLocation>
        <location evidence="1">Virion</location>
    </subcellularLocation>
</comment>
<keyword evidence="5" id="KW-1185">Reference proteome</keyword>
<dbReference type="GO" id="GO:0019028">
    <property type="term" value="C:viral capsid"/>
    <property type="evidence" value="ECO:0007669"/>
    <property type="project" value="UniProtKB-KW"/>
</dbReference>
<gene>
    <name evidence="4" type="primary">ESE019_2</name>
</gene>
<keyword evidence="3" id="KW-0946">Virion</keyword>
<dbReference type="KEGG" id="vg:80398548"/>
<proteinExistence type="predicted"/>
<dbReference type="Proteomes" id="UP000678135">
    <property type="component" value="Segment"/>
</dbReference>
<name>A0A8S5KXM6_9VIRU</name>
<evidence type="ECO:0000313" key="5">
    <source>
        <dbReference type="Proteomes" id="UP000678135"/>
    </source>
</evidence>
<evidence type="ECO:0000256" key="3">
    <source>
        <dbReference type="ARBA" id="ARBA00022844"/>
    </source>
</evidence>
<evidence type="ECO:0000256" key="2">
    <source>
        <dbReference type="ARBA" id="ARBA00022561"/>
    </source>
</evidence>
<evidence type="ECO:0000256" key="1">
    <source>
        <dbReference type="ARBA" id="ARBA00004328"/>
    </source>
</evidence>
<keyword evidence="2 4" id="KW-0167">Capsid protein</keyword>
<dbReference type="RefSeq" id="YP_010769510.1">
    <property type="nucleotide sequence ID" value="NC_073997.1"/>
</dbReference>
<organism evidence="4 5">
    <name type="scientific">ssRNA phage ESE019</name>
    <dbReference type="NCBI Taxonomy" id="2786002"/>
    <lineage>
        <taxon>Viruses</taxon>
        <taxon>Riboviria</taxon>
        <taxon>Orthornavirae</taxon>
        <taxon>Lenarviricota</taxon>
        <taxon>Leviviricetes</taxon>
        <taxon>Norzivirales</taxon>
        <taxon>Fiersviridae</taxon>
        <taxon>Meblowovirus</taxon>
        <taxon>Meblowovirus defluviicola</taxon>
    </lineage>
</organism>